<dbReference type="InterPro" id="IPR029787">
    <property type="entry name" value="Nucleotide_cyclase"/>
</dbReference>
<dbReference type="PROSITE" id="PS50887">
    <property type="entry name" value="GGDEF"/>
    <property type="match status" value="1"/>
</dbReference>
<evidence type="ECO:0000259" key="1">
    <source>
        <dbReference type="PROSITE" id="PS50112"/>
    </source>
</evidence>
<evidence type="ECO:0000313" key="5">
    <source>
        <dbReference type="Proteomes" id="UP000216063"/>
    </source>
</evidence>
<reference evidence="4 5" key="1">
    <citation type="submission" date="2017-07" db="EMBL/GenBank/DDBJ databases">
        <title>The new phylogeny of genus Mycobacterium.</title>
        <authorList>
            <person name="Tortoli E."/>
            <person name="Trovato A."/>
            <person name="Cirillo D.M."/>
        </authorList>
    </citation>
    <scope>NUCLEOTIDE SEQUENCE [LARGE SCALE GENOMIC DNA]</scope>
    <source>
        <strain evidence="4 5">ATCC 33027</strain>
    </source>
</reference>
<name>A0A255DGS5_9MYCO</name>
<dbReference type="PROSITE" id="PS50112">
    <property type="entry name" value="PAS"/>
    <property type="match status" value="2"/>
</dbReference>
<feature type="domain" description="GGDEF" evidence="3">
    <location>
        <begin position="439"/>
        <end position="565"/>
    </location>
</feature>
<dbReference type="Pfam" id="PF08447">
    <property type="entry name" value="PAS_3"/>
    <property type="match status" value="1"/>
</dbReference>
<evidence type="ECO:0008006" key="6">
    <source>
        <dbReference type="Google" id="ProtNLM"/>
    </source>
</evidence>
<keyword evidence="5" id="KW-1185">Reference proteome</keyword>
<dbReference type="Pfam" id="PF13426">
    <property type="entry name" value="PAS_9"/>
    <property type="match status" value="1"/>
</dbReference>
<dbReference type="Pfam" id="PF00990">
    <property type="entry name" value="GGDEF"/>
    <property type="match status" value="1"/>
</dbReference>
<dbReference type="OrthoDB" id="23692at2"/>
<evidence type="ECO:0000259" key="3">
    <source>
        <dbReference type="PROSITE" id="PS50887"/>
    </source>
</evidence>
<dbReference type="PANTHER" id="PTHR44757:SF2">
    <property type="entry name" value="BIOFILM ARCHITECTURE MAINTENANCE PROTEIN MBAA"/>
    <property type="match status" value="1"/>
</dbReference>
<dbReference type="SMART" id="SM00267">
    <property type="entry name" value="GGDEF"/>
    <property type="match status" value="1"/>
</dbReference>
<evidence type="ECO:0000259" key="2">
    <source>
        <dbReference type="PROSITE" id="PS50113"/>
    </source>
</evidence>
<dbReference type="Gene3D" id="3.30.70.270">
    <property type="match status" value="1"/>
</dbReference>
<dbReference type="PROSITE" id="PS50113">
    <property type="entry name" value="PAC"/>
    <property type="match status" value="1"/>
</dbReference>
<dbReference type="EMBL" id="NOZR01000023">
    <property type="protein sequence ID" value="OYN76162.1"/>
    <property type="molecule type" value="Genomic_DNA"/>
</dbReference>
<protein>
    <recommendedName>
        <fullName evidence="6">Sensor domain-containing diguanylate cyclase</fullName>
    </recommendedName>
</protein>
<dbReference type="NCBIfam" id="TIGR00254">
    <property type="entry name" value="GGDEF"/>
    <property type="match status" value="1"/>
</dbReference>
<dbReference type="SUPFAM" id="SSF55073">
    <property type="entry name" value="Nucleotide cyclase"/>
    <property type="match status" value="1"/>
</dbReference>
<dbReference type="PANTHER" id="PTHR44757">
    <property type="entry name" value="DIGUANYLATE CYCLASE DGCP"/>
    <property type="match status" value="1"/>
</dbReference>
<dbReference type="SUPFAM" id="SSF55785">
    <property type="entry name" value="PYP-like sensor domain (PAS domain)"/>
    <property type="match status" value="3"/>
</dbReference>
<dbReference type="SMART" id="SM00091">
    <property type="entry name" value="PAS"/>
    <property type="match status" value="3"/>
</dbReference>
<dbReference type="InterPro" id="IPR043128">
    <property type="entry name" value="Rev_trsase/Diguanyl_cyclase"/>
</dbReference>
<accession>A0A255DGS5</accession>
<proteinExistence type="predicted"/>
<organism evidence="4 5">
    <name type="scientific">Mycolicibacterium sphagni</name>
    <dbReference type="NCBI Taxonomy" id="1786"/>
    <lineage>
        <taxon>Bacteria</taxon>
        <taxon>Bacillati</taxon>
        <taxon>Actinomycetota</taxon>
        <taxon>Actinomycetes</taxon>
        <taxon>Mycobacteriales</taxon>
        <taxon>Mycobacteriaceae</taxon>
        <taxon>Mycolicibacterium</taxon>
    </lineage>
</organism>
<dbReference type="InterPro" id="IPR052155">
    <property type="entry name" value="Biofilm_reg_signaling"/>
</dbReference>
<comment type="caution">
    <text evidence="4">The sequence shown here is derived from an EMBL/GenBank/DDBJ whole genome shotgun (WGS) entry which is preliminary data.</text>
</comment>
<dbReference type="NCBIfam" id="TIGR00229">
    <property type="entry name" value="sensory_box"/>
    <property type="match status" value="2"/>
</dbReference>
<dbReference type="InterPro" id="IPR001610">
    <property type="entry name" value="PAC"/>
</dbReference>
<evidence type="ECO:0000313" key="4">
    <source>
        <dbReference type="EMBL" id="OYN76162.1"/>
    </source>
</evidence>
<dbReference type="InterPro" id="IPR035965">
    <property type="entry name" value="PAS-like_dom_sf"/>
</dbReference>
<gene>
    <name evidence="4" type="ORF">CG716_22695</name>
</gene>
<feature type="domain" description="PAS" evidence="1">
    <location>
        <begin position="157"/>
        <end position="219"/>
    </location>
</feature>
<dbReference type="CDD" id="cd01949">
    <property type="entry name" value="GGDEF"/>
    <property type="match status" value="1"/>
</dbReference>
<dbReference type="Proteomes" id="UP000216063">
    <property type="component" value="Unassembled WGS sequence"/>
</dbReference>
<dbReference type="InterPro" id="IPR013655">
    <property type="entry name" value="PAS_fold_3"/>
</dbReference>
<dbReference type="AlphaFoldDB" id="A0A255DGS5"/>
<sequence length="565" mass="61227">MLGTVHVASEDAFESIDAMAAAAGFVGLPSDGGIVILNAVGEIMAASAGAQDILGLSLAQLRGRTSQDPRWAVVDELGQLVEGAHAPAAIALRTRTAVRGRILGVHRPRSDPAGYYAWVHVDAVPLVHASGPAPWAVVIAVRPVRGEQRQALELRASERLFRMIAEHSSDMVAWQLLPDTTFLWVSPAARTVLGVDPDFIIGTACIGLVHPDDRAGLAKSWCAAADVPPKPTVRMQHADGSYRWVEITAHVLPHLNRKPQQMITAYRDVSDRVIAERARDAAVRSFELAMSSSTIGVAWPRRNGTLGRVNPALSRILGRSVDELLGHSLREFAADDDWGLDDPLVIVQTESLGYHESERRFVRPDGTEVWCQYTVIGLRDESDAITNCLLQLQDITAQKTATAQLEQLAVTDPLTGLPNRTVLGDRLTRALDEARNTGTSVGVLFIDLDRFKDVNDTLGHDAGDGLLCEVGIRLTTVVRHTDTVVRLGGDEFVVVREQLSSATELDDLADRINDIFAAPFVINGNPLRVYASIGRVAAGGTFTADQLLSEADEAMYRAKRSGRPR</sequence>
<feature type="domain" description="PAS" evidence="1">
    <location>
        <begin position="303"/>
        <end position="337"/>
    </location>
</feature>
<dbReference type="InterPro" id="IPR000700">
    <property type="entry name" value="PAS-assoc_C"/>
</dbReference>
<dbReference type="Gene3D" id="3.30.450.20">
    <property type="entry name" value="PAS domain"/>
    <property type="match status" value="3"/>
</dbReference>
<dbReference type="InterPro" id="IPR000160">
    <property type="entry name" value="GGDEF_dom"/>
</dbReference>
<feature type="domain" description="PAC" evidence="2">
    <location>
        <begin position="355"/>
        <end position="407"/>
    </location>
</feature>
<dbReference type="CDD" id="cd00130">
    <property type="entry name" value="PAS"/>
    <property type="match status" value="3"/>
</dbReference>
<dbReference type="SMART" id="SM00086">
    <property type="entry name" value="PAC"/>
    <property type="match status" value="2"/>
</dbReference>
<dbReference type="InterPro" id="IPR000014">
    <property type="entry name" value="PAS"/>
</dbReference>